<feature type="region of interest" description="Disordered" evidence="1">
    <location>
        <begin position="88"/>
        <end position="109"/>
    </location>
</feature>
<evidence type="ECO:0000313" key="2">
    <source>
        <dbReference type="EMBL" id="SDY19945.1"/>
    </source>
</evidence>
<dbReference type="Proteomes" id="UP000198672">
    <property type="component" value="Unassembled WGS sequence"/>
</dbReference>
<evidence type="ECO:0008006" key="4">
    <source>
        <dbReference type="Google" id="ProtNLM"/>
    </source>
</evidence>
<name>A0A1H3HXI9_ALLWA</name>
<evidence type="ECO:0000256" key="1">
    <source>
        <dbReference type="SAM" id="MobiDB-lite"/>
    </source>
</evidence>
<gene>
    <name evidence="2" type="ORF">SAMN05421644_13732</name>
</gene>
<dbReference type="AlphaFoldDB" id="A0A1H3HXI9"/>
<reference evidence="3" key="1">
    <citation type="submission" date="2016-10" db="EMBL/GenBank/DDBJ databases">
        <authorList>
            <person name="Varghese N."/>
            <person name="Submissions S."/>
        </authorList>
    </citation>
    <scope>NUCLEOTIDE SEQUENCE [LARGE SCALE GENOMIC DNA]</scope>
    <source>
        <strain evidence="3">DSM 173</strain>
    </source>
</reference>
<feature type="compositionally biased region" description="Low complexity" evidence="1">
    <location>
        <begin position="88"/>
        <end position="98"/>
    </location>
</feature>
<keyword evidence="3" id="KW-1185">Reference proteome</keyword>
<evidence type="ECO:0000313" key="3">
    <source>
        <dbReference type="Proteomes" id="UP000198672"/>
    </source>
</evidence>
<organism evidence="2 3">
    <name type="scientific">Allochromatium warmingii</name>
    <name type="common">Chromatium warmingii</name>
    <dbReference type="NCBI Taxonomy" id="61595"/>
    <lineage>
        <taxon>Bacteria</taxon>
        <taxon>Pseudomonadati</taxon>
        <taxon>Pseudomonadota</taxon>
        <taxon>Gammaproteobacteria</taxon>
        <taxon>Chromatiales</taxon>
        <taxon>Chromatiaceae</taxon>
        <taxon>Allochromatium</taxon>
    </lineage>
</organism>
<protein>
    <recommendedName>
        <fullName evidence="4">Transposase DDE domain-containing protein</fullName>
    </recommendedName>
</protein>
<accession>A0A1H3HXI9</accession>
<sequence length="206" mass="21862">MVFFAEKCGDATDSRTIRIDCPTAAAPAGQRAAGQFRGGQRHPVRRGQRLQVARTAQPLWAVAQHLHAHEPLGQGRCAGCRVRAPAAAASDAGSPRSGEPGLDDHEGASEWYGCAEKNGLQAIVKSQGGWSTKLHLVAASACDVVTWSLTSGQAADGSEGHRLIEAMGRPREAGDVALLMDSAYEGDATRELAQQLGFVNEKRPRR</sequence>
<proteinExistence type="predicted"/>
<dbReference type="EMBL" id="FNOW01000037">
    <property type="protein sequence ID" value="SDY19945.1"/>
    <property type="molecule type" value="Genomic_DNA"/>
</dbReference>